<protein>
    <submittedName>
        <fullName evidence="1">Uncharacterized protein</fullName>
    </submittedName>
</protein>
<gene>
    <name evidence="1" type="ORF">PROFFT_A_01440</name>
</gene>
<dbReference type="AlphaFoldDB" id="A0A8E4F1F7"/>
<dbReference type="EMBL" id="LR890047">
    <property type="protein sequence ID" value="CAD6508255.1"/>
    <property type="molecule type" value="Genomic_DNA"/>
</dbReference>
<proteinExistence type="predicted"/>
<accession>A0A8E4F1F7</accession>
<organism evidence="1 2">
    <name type="scientific">Candidatus Profftia tarda</name>
    <dbReference type="NCBI Taxonomy" id="1177216"/>
    <lineage>
        <taxon>Bacteria</taxon>
        <taxon>Pseudomonadati</taxon>
        <taxon>Pseudomonadota</taxon>
        <taxon>Gammaproteobacteria</taxon>
        <taxon>Enterobacterales</taxon>
        <taxon>Enterobacteriaceae</taxon>
        <taxon>Candidatus Profftia</taxon>
    </lineage>
</organism>
<dbReference type="Proteomes" id="UP000683585">
    <property type="component" value="Chromosome"/>
</dbReference>
<reference evidence="1" key="1">
    <citation type="submission" date="2020-10" db="EMBL/GenBank/DDBJ databases">
        <authorList>
            <person name="Szabo G."/>
        </authorList>
    </citation>
    <scope>NUCLEOTIDE SEQUENCE</scope>
    <source>
        <strain evidence="1">PROFFT</strain>
    </source>
</reference>
<evidence type="ECO:0000313" key="1">
    <source>
        <dbReference type="EMBL" id="CAD6508255.1"/>
    </source>
</evidence>
<dbReference type="KEGG" id="ptf:PROFFT_A_01440"/>
<evidence type="ECO:0000313" key="2">
    <source>
        <dbReference type="Proteomes" id="UP000683585"/>
    </source>
</evidence>
<name>A0A8E4F1F7_9ENTR</name>
<sequence length="44" mass="5092">MIRMKHKNYFIMTHRIPPYGLFSLLIKTAAAHRGKECFCTAASH</sequence>
<keyword evidence="2" id="KW-1185">Reference proteome</keyword>